<dbReference type="Pfam" id="PF26200">
    <property type="entry name" value="Rcat_RNF216"/>
    <property type="match status" value="1"/>
</dbReference>
<evidence type="ECO:0000313" key="5">
    <source>
        <dbReference type="Proteomes" id="UP001303115"/>
    </source>
</evidence>
<dbReference type="InterPro" id="IPR017907">
    <property type="entry name" value="Znf_RING_CS"/>
</dbReference>
<gene>
    <name evidence="4" type="ORF">C8A01DRAFT_48684</name>
</gene>
<sequence>MSDEKLQCAVCLDGFEEGAHPVCRNRHAWCRACVLASVETAARSITDASCMPPRCCGDLVLPADGIFDWHQHPEEAARRFRAMHEVRGVYVDRAVIRAARHARGRNIFQFCPRCKRLVMRSGGCNHMVCLCGHEFCIICAKHWPPSHEDSEGRQPLCHPFYGCEDQHVLQIPPEVQARLDEEENQPPAAFADETAKGILCNHESDMLYTLRLRRDLEEEERNRARCDVCGKTFRAFLLQCIACRTLLCLGCRDLLWYEQVDDVADAFKELDIGKEE</sequence>
<evidence type="ECO:0000256" key="2">
    <source>
        <dbReference type="ARBA" id="ARBA00022771"/>
    </source>
</evidence>
<dbReference type="Proteomes" id="UP001303115">
    <property type="component" value="Unassembled WGS sequence"/>
</dbReference>
<dbReference type="Gene3D" id="1.20.120.1750">
    <property type="match status" value="1"/>
</dbReference>
<name>A0AAN6PB36_9PEZI</name>
<proteinExistence type="predicted"/>
<evidence type="ECO:0000313" key="4">
    <source>
        <dbReference type="EMBL" id="KAK4035073.1"/>
    </source>
</evidence>
<keyword evidence="3" id="KW-0862">Zinc</keyword>
<evidence type="ECO:0000256" key="1">
    <source>
        <dbReference type="ARBA" id="ARBA00022723"/>
    </source>
</evidence>
<reference evidence="5" key="1">
    <citation type="journal article" date="2023" name="Mol. Phylogenet. Evol.">
        <title>Genome-scale phylogeny and comparative genomics of the fungal order Sordariales.</title>
        <authorList>
            <person name="Hensen N."/>
            <person name="Bonometti L."/>
            <person name="Westerberg I."/>
            <person name="Brannstrom I.O."/>
            <person name="Guillou S."/>
            <person name="Cros-Aarteil S."/>
            <person name="Calhoun S."/>
            <person name="Haridas S."/>
            <person name="Kuo A."/>
            <person name="Mondo S."/>
            <person name="Pangilinan J."/>
            <person name="Riley R."/>
            <person name="LaButti K."/>
            <person name="Andreopoulos B."/>
            <person name="Lipzen A."/>
            <person name="Chen C."/>
            <person name="Yan M."/>
            <person name="Daum C."/>
            <person name="Ng V."/>
            <person name="Clum A."/>
            <person name="Steindorff A."/>
            <person name="Ohm R.A."/>
            <person name="Martin F."/>
            <person name="Silar P."/>
            <person name="Natvig D.O."/>
            <person name="Lalanne C."/>
            <person name="Gautier V."/>
            <person name="Ament-Velasquez S.L."/>
            <person name="Kruys A."/>
            <person name="Hutchinson M.I."/>
            <person name="Powell A.J."/>
            <person name="Barry K."/>
            <person name="Miller A.N."/>
            <person name="Grigoriev I.V."/>
            <person name="Debuchy R."/>
            <person name="Gladieux P."/>
            <person name="Hiltunen Thoren M."/>
            <person name="Johannesson H."/>
        </authorList>
    </citation>
    <scope>NUCLEOTIDE SEQUENCE [LARGE SCALE GENOMIC DNA]</scope>
    <source>
        <strain evidence="5">CBS 284.82</strain>
    </source>
</reference>
<keyword evidence="2" id="KW-0863">Zinc-finger</keyword>
<dbReference type="EMBL" id="MU854456">
    <property type="protein sequence ID" value="KAK4035073.1"/>
    <property type="molecule type" value="Genomic_DNA"/>
</dbReference>
<dbReference type="PROSITE" id="PS00518">
    <property type="entry name" value="ZF_RING_1"/>
    <property type="match status" value="1"/>
</dbReference>
<keyword evidence="5" id="KW-1185">Reference proteome</keyword>
<accession>A0AAN6PB36</accession>
<comment type="caution">
    <text evidence="4">The sequence shown here is derived from an EMBL/GenBank/DDBJ whole genome shotgun (WGS) entry which is preliminary data.</text>
</comment>
<evidence type="ECO:0000256" key="3">
    <source>
        <dbReference type="ARBA" id="ARBA00022833"/>
    </source>
</evidence>
<dbReference type="GO" id="GO:0008270">
    <property type="term" value="F:zinc ion binding"/>
    <property type="evidence" value="ECO:0007669"/>
    <property type="project" value="UniProtKB-KW"/>
</dbReference>
<keyword evidence="1" id="KW-0479">Metal-binding</keyword>
<evidence type="ECO:0008006" key="6">
    <source>
        <dbReference type="Google" id="ProtNLM"/>
    </source>
</evidence>
<dbReference type="SUPFAM" id="SSF57850">
    <property type="entry name" value="RING/U-box"/>
    <property type="match status" value="1"/>
</dbReference>
<organism evidence="4 5">
    <name type="scientific">Parachaetomium inaequale</name>
    <dbReference type="NCBI Taxonomy" id="2588326"/>
    <lineage>
        <taxon>Eukaryota</taxon>
        <taxon>Fungi</taxon>
        <taxon>Dikarya</taxon>
        <taxon>Ascomycota</taxon>
        <taxon>Pezizomycotina</taxon>
        <taxon>Sordariomycetes</taxon>
        <taxon>Sordariomycetidae</taxon>
        <taxon>Sordariales</taxon>
        <taxon>Chaetomiaceae</taxon>
        <taxon>Parachaetomium</taxon>
    </lineage>
</organism>
<dbReference type="AlphaFoldDB" id="A0AAN6PB36"/>
<protein>
    <recommendedName>
        <fullName evidence="6">RING-type domain-containing protein</fullName>
    </recommendedName>
</protein>